<keyword evidence="3" id="KW-1185">Reference proteome</keyword>
<evidence type="ECO:0008006" key="4">
    <source>
        <dbReference type="Google" id="ProtNLM"/>
    </source>
</evidence>
<feature type="region of interest" description="Disordered" evidence="1">
    <location>
        <begin position="9"/>
        <end position="65"/>
    </location>
</feature>
<accession>A0ABW8CKV7</accession>
<name>A0ABW8CKV7_STRBI</name>
<evidence type="ECO:0000256" key="1">
    <source>
        <dbReference type="SAM" id="MobiDB-lite"/>
    </source>
</evidence>
<sequence>MLLAAVLAGGASGCGSDAGPGAPPAPGAPGTTAGPGASGTPAPTSAPGTTTAPGTPGTATAPSVPRPGEVLVQVVVTGGFAGVRNRLVVHRDGEWTVRSGDKPPRTGRQTPAEAAGLRAALEDPAFALVPARPTGRPIADGFQYEVTYGHRVVVAGDGDRPPALRRVFDALPEGGPPTSP</sequence>
<dbReference type="EMBL" id="JBITYT010000001">
    <property type="protein sequence ID" value="MFI9118179.1"/>
    <property type="molecule type" value="Genomic_DNA"/>
</dbReference>
<gene>
    <name evidence="2" type="ORF">ACIGW0_02030</name>
</gene>
<proteinExistence type="predicted"/>
<comment type="caution">
    <text evidence="2">The sequence shown here is derived from an EMBL/GenBank/DDBJ whole genome shotgun (WGS) entry which is preliminary data.</text>
</comment>
<evidence type="ECO:0000313" key="3">
    <source>
        <dbReference type="Proteomes" id="UP001614391"/>
    </source>
</evidence>
<dbReference type="Proteomes" id="UP001614391">
    <property type="component" value="Unassembled WGS sequence"/>
</dbReference>
<feature type="compositionally biased region" description="Low complexity" evidence="1">
    <location>
        <begin position="28"/>
        <end position="63"/>
    </location>
</feature>
<reference evidence="2 3" key="1">
    <citation type="submission" date="2024-10" db="EMBL/GenBank/DDBJ databases">
        <title>The Natural Products Discovery Center: Release of the First 8490 Sequenced Strains for Exploring Actinobacteria Biosynthetic Diversity.</title>
        <authorList>
            <person name="Kalkreuter E."/>
            <person name="Kautsar S.A."/>
            <person name="Yang D."/>
            <person name="Bader C.D."/>
            <person name="Teijaro C.N."/>
            <person name="Fluegel L."/>
            <person name="Davis C.M."/>
            <person name="Simpson J.R."/>
            <person name="Lauterbach L."/>
            <person name="Steele A.D."/>
            <person name="Gui C."/>
            <person name="Meng S."/>
            <person name="Li G."/>
            <person name="Viehrig K."/>
            <person name="Ye F."/>
            <person name="Su P."/>
            <person name="Kiefer A.F."/>
            <person name="Nichols A."/>
            <person name="Cepeda A.J."/>
            <person name="Yan W."/>
            <person name="Fan B."/>
            <person name="Jiang Y."/>
            <person name="Adhikari A."/>
            <person name="Zheng C.-J."/>
            <person name="Schuster L."/>
            <person name="Cowan T.M."/>
            <person name="Smanski M.J."/>
            <person name="Chevrette M.G."/>
            <person name="De Carvalho L.P.S."/>
            <person name="Shen B."/>
        </authorList>
    </citation>
    <scope>NUCLEOTIDE SEQUENCE [LARGE SCALE GENOMIC DNA]</scope>
    <source>
        <strain evidence="2 3">NPDC053346</strain>
    </source>
</reference>
<dbReference type="RefSeq" id="WP_399609859.1">
    <property type="nucleotide sequence ID" value="NZ_JBITYT010000001.1"/>
</dbReference>
<organism evidence="2 3">
    <name type="scientific">Streptomyces bikiniensis</name>
    <dbReference type="NCBI Taxonomy" id="1896"/>
    <lineage>
        <taxon>Bacteria</taxon>
        <taxon>Bacillati</taxon>
        <taxon>Actinomycetota</taxon>
        <taxon>Actinomycetes</taxon>
        <taxon>Kitasatosporales</taxon>
        <taxon>Streptomycetaceae</taxon>
        <taxon>Streptomyces</taxon>
    </lineage>
</organism>
<protein>
    <recommendedName>
        <fullName evidence="4">Lipoprotein</fullName>
    </recommendedName>
</protein>
<evidence type="ECO:0000313" key="2">
    <source>
        <dbReference type="EMBL" id="MFI9118179.1"/>
    </source>
</evidence>